<reference evidence="1 2" key="1">
    <citation type="journal article" date="2019" name="Front. Genet.">
        <title>Whole-Genome Sequencing of the Opportunistic Yeast Pathogen Candida inconspicua Uncovers Its Hybrid Origin.</title>
        <authorList>
            <person name="Mixao V."/>
            <person name="Hansen A.P."/>
            <person name="Saus E."/>
            <person name="Boekhout T."/>
            <person name="Lass-Florl C."/>
            <person name="Gabaldon T."/>
        </authorList>
    </citation>
    <scope>NUCLEOTIDE SEQUENCE [LARGE SCALE GENOMIC DNA]</scope>
    <source>
        <strain evidence="1 2">CBS 180</strain>
    </source>
</reference>
<organism evidence="1 2">
    <name type="scientific">Pichia inconspicua</name>
    <dbReference type="NCBI Taxonomy" id="52247"/>
    <lineage>
        <taxon>Eukaryota</taxon>
        <taxon>Fungi</taxon>
        <taxon>Dikarya</taxon>
        <taxon>Ascomycota</taxon>
        <taxon>Saccharomycotina</taxon>
        <taxon>Pichiomycetes</taxon>
        <taxon>Pichiales</taxon>
        <taxon>Pichiaceae</taxon>
        <taxon>Pichia</taxon>
    </lineage>
</organism>
<gene>
    <name evidence="1" type="ORF">CANINC_004438</name>
</gene>
<sequence length="69" mass="7716">MKSNCNRWKKAGHFATQCFAAKPQINVVRGTIKEIESFELNSQADVSRFAWVVNSSNKVPNKDSSVLDS</sequence>
<evidence type="ECO:0000313" key="2">
    <source>
        <dbReference type="Proteomes" id="UP000307173"/>
    </source>
</evidence>
<keyword evidence="2" id="KW-1185">Reference proteome</keyword>
<evidence type="ECO:0000313" key="1">
    <source>
        <dbReference type="EMBL" id="TID14767.1"/>
    </source>
</evidence>
<comment type="caution">
    <text evidence="1">The sequence shown here is derived from an EMBL/GenBank/DDBJ whole genome shotgun (WGS) entry which is preliminary data.</text>
</comment>
<accession>A0A4T0WVA1</accession>
<dbReference type="AlphaFoldDB" id="A0A4T0WVA1"/>
<dbReference type="EMBL" id="SELW01000657">
    <property type="protein sequence ID" value="TID14767.1"/>
    <property type="molecule type" value="Genomic_DNA"/>
</dbReference>
<name>A0A4T0WVA1_9ASCO</name>
<dbReference type="Proteomes" id="UP000307173">
    <property type="component" value="Unassembled WGS sequence"/>
</dbReference>
<protein>
    <submittedName>
        <fullName evidence="1">Uncharacterized protein</fullName>
    </submittedName>
</protein>
<proteinExistence type="predicted"/>